<proteinExistence type="predicted"/>
<keyword evidence="1" id="KW-0472">Membrane</keyword>
<keyword evidence="3" id="KW-1185">Reference proteome</keyword>
<evidence type="ECO:0000313" key="2">
    <source>
        <dbReference type="EMBL" id="MCS0580757.1"/>
    </source>
</evidence>
<feature type="transmembrane region" description="Helical" evidence="1">
    <location>
        <begin position="12"/>
        <end position="33"/>
    </location>
</feature>
<evidence type="ECO:0000256" key="1">
    <source>
        <dbReference type="SAM" id="Phobius"/>
    </source>
</evidence>
<reference evidence="2 3" key="1">
    <citation type="submission" date="2022-08" db="EMBL/GenBank/DDBJ databases">
        <title>Reclassification of Massilia species as members of the genera Telluria, Duganella, Pseudoduganella, Mokoshia gen. nov. and Zemynaea gen. nov. using orthogonal and non-orthogonal genome-based approaches.</title>
        <authorList>
            <person name="Bowman J.P."/>
        </authorList>
    </citation>
    <scope>NUCLEOTIDE SEQUENCE [LARGE SCALE GENOMIC DNA]</scope>
    <source>
        <strain evidence="2 3">JCM 31316</strain>
    </source>
</reference>
<sequence>MTRSRYHARAGGMALPVILIILAVMLLGSVYLLKSVHSTALTTGNLAYDTTLSREADLGLHTAFAWLSQTAQTNKAALNQDDATNGYVSTWDAASQPRDGAFWTGSRTIDGDDGTRIEYVIHRLCASAGSYSGANRCMQTAANTATAGSTVALGDSLASDAPSYAGTPQLHYVITARITGGRGANVTNQMIVLIGA</sequence>
<evidence type="ECO:0000313" key="3">
    <source>
        <dbReference type="Proteomes" id="UP001204151"/>
    </source>
</evidence>
<keyword evidence="1" id="KW-1133">Transmembrane helix</keyword>
<dbReference type="Proteomes" id="UP001204151">
    <property type="component" value="Unassembled WGS sequence"/>
</dbReference>
<protein>
    <recommendedName>
        <fullName evidence="4">Tfp pilus assembly protein PilX</fullName>
    </recommendedName>
</protein>
<organism evidence="2 3">
    <name type="scientific">Massilia pinisoli</name>
    <dbReference type="NCBI Taxonomy" id="1772194"/>
    <lineage>
        <taxon>Bacteria</taxon>
        <taxon>Pseudomonadati</taxon>
        <taxon>Pseudomonadota</taxon>
        <taxon>Betaproteobacteria</taxon>
        <taxon>Burkholderiales</taxon>
        <taxon>Oxalobacteraceae</taxon>
        <taxon>Telluria group</taxon>
        <taxon>Massilia</taxon>
    </lineage>
</organism>
<dbReference type="RefSeq" id="WP_258815408.1">
    <property type="nucleotide sequence ID" value="NZ_JANUGW010000002.1"/>
</dbReference>
<dbReference type="EMBL" id="JANUGW010000002">
    <property type="protein sequence ID" value="MCS0580757.1"/>
    <property type="molecule type" value="Genomic_DNA"/>
</dbReference>
<evidence type="ECO:0008006" key="4">
    <source>
        <dbReference type="Google" id="ProtNLM"/>
    </source>
</evidence>
<gene>
    <name evidence="2" type="ORF">NX784_04045</name>
</gene>
<keyword evidence="1" id="KW-0812">Transmembrane</keyword>
<accession>A0ABT1ZLG6</accession>
<name>A0ABT1ZLG6_9BURK</name>
<comment type="caution">
    <text evidence="2">The sequence shown here is derived from an EMBL/GenBank/DDBJ whole genome shotgun (WGS) entry which is preliminary data.</text>
</comment>